<dbReference type="EMBL" id="CAMAPE010000011">
    <property type="protein sequence ID" value="CAH9079648.1"/>
    <property type="molecule type" value="Genomic_DNA"/>
</dbReference>
<accession>A0A9P0YY80</accession>
<keyword evidence="2" id="KW-1185">Reference proteome</keyword>
<reference evidence="1" key="1">
    <citation type="submission" date="2022-07" db="EMBL/GenBank/DDBJ databases">
        <authorList>
            <person name="Macas J."/>
            <person name="Novak P."/>
            <person name="Neumann P."/>
        </authorList>
    </citation>
    <scope>NUCLEOTIDE SEQUENCE</scope>
</reference>
<comment type="caution">
    <text evidence="1">The sequence shown here is derived from an EMBL/GenBank/DDBJ whole genome shotgun (WGS) entry which is preliminary data.</text>
</comment>
<proteinExistence type="predicted"/>
<protein>
    <submittedName>
        <fullName evidence="1">Uncharacterized protein</fullName>
    </submittedName>
</protein>
<evidence type="ECO:0000313" key="1">
    <source>
        <dbReference type="EMBL" id="CAH9079648.1"/>
    </source>
</evidence>
<dbReference type="OrthoDB" id="155387at2759"/>
<name>A0A9P0YY80_CUSEU</name>
<organism evidence="1 2">
    <name type="scientific">Cuscuta europaea</name>
    <name type="common">European dodder</name>
    <dbReference type="NCBI Taxonomy" id="41803"/>
    <lineage>
        <taxon>Eukaryota</taxon>
        <taxon>Viridiplantae</taxon>
        <taxon>Streptophyta</taxon>
        <taxon>Embryophyta</taxon>
        <taxon>Tracheophyta</taxon>
        <taxon>Spermatophyta</taxon>
        <taxon>Magnoliopsida</taxon>
        <taxon>eudicotyledons</taxon>
        <taxon>Gunneridae</taxon>
        <taxon>Pentapetalae</taxon>
        <taxon>asterids</taxon>
        <taxon>lamiids</taxon>
        <taxon>Solanales</taxon>
        <taxon>Convolvulaceae</taxon>
        <taxon>Cuscuteae</taxon>
        <taxon>Cuscuta</taxon>
        <taxon>Cuscuta subgen. Cuscuta</taxon>
    </lineage>
</organism>
<sequence length="53" mass="5849">MTGKVGKKAIITAHVDITNIELHRRKSIRSLAKAMGIPSTNVHRLIKKGLLEC</sequence>
<evidence type="ECO:0000313" key="2">
    <source>
        <dbReference type="Proteomes" id="UP001152484"/>
    </source>
</evidence>
<gene>
    <name evidence="1" type="ORF">CEURO_LOCUS7181</name>
</gene>
<dbReference type="AlphaFoldDB" id="A0A9P0YY80"/>
<dbReference type="Proteomes" id="UP001152484">
    <property type="component" value="Unassembled WGS sequence"/>
</dbReference>